<keyword evidence="3" id="KW-0808">Transferase</keyword>
<feature type="domain" description="Glycosyltransferase 2-like" evidence="2">
    <location>
        <begin position="15"/>
        <end position="176"/>
    </location>
</feature>
<dbReference type="InterPro" id="IPR001173">
    <property type="entry name" value="Glyco_trans_2-like"/>
</dbReference>
<evidence type="ECO:0000313" key="4">
    <source>
        <dbReference type="Proteomes" id="UP000433788"/>
    </source>
</evidence>
<keyword evidence="4" id="KW-1185">Reference proteome</keyword>
<dbReference type="Gene3D" id="3.90.550.10">
    <property type="entry name" value="Spore Coat Polysaccharide Biosynthesis Protein SpsA, Chain A"/>
    <property type="match status" value="1"/>
</dbReference>
<keyword evidence="1" id="KW-1133">Transmembrane helix</keyword>
<protein>
    <submittedName>
        <fullName evidence="3">Glycosyltransferase</fullName>
    </submittedName>
</protein>
<dbReference type="InterPro" id="IPR029044">
    <property type="entry name" value="Nucleotide-diphossugar_trans"/>
</dbReference>
<dbReference type="CDD" id="cd04179">
    <property type="entry name" value="DPM_DPG-synthase_like"/>
    <property type="match status" value="1"/>
</dbReference>
<dbReference type="SUPFAM" id="SSF53448">
    <property type="entry name" value="Nucleotide-diphospho-sugar transferases"/>
    <property type="match status" value="1"/>
</dbReference>
<dbReference type="Pfam" id="PF00535">
    <property type="entry name" value="Glycos_transf_2"/>
    <property type="match status" value="1"/>
</dbReference>
<dbReference type="GO" id="GO:0016740">
    <property type="term" value="F:transferase activity"/>
    <property type="evidence" value="ECO:0007669"/>
    <property type="project" value="UniProtKB-KW"/>
</dbReference>
<evidence type="ECO:0000256" key="1">
    <source>
        <dbReference type="SAM" id="Phobius"/>
    </source>
</evidence>
<dbReference type="PANTHER" id="PTHR48090">
    <property type="entry name" value="UNDECAPRENYL-PHOSPHATE 4-DEOXY-4-FORMAMIDO-L-ARABINOSE TRANSFERASE-RELATED"/>
    <property type="match status" value="1"/>
</dbReference>
<organism evidence="3 4">
    <name type="scientific">Spiribacter salilacus</name>
    <dbReference type="NCBI Taxonomy" id="2664894"/>
    <lineage>
        <taxon>Bacteria</taxon>
        <taxon>Pseudomonadati</taxon>
        <taxon>Pseudomonadota</taxon>
        <taxon>Gammaproteobacteria</taxon>
        <taxon>Chromatiales</taxon>
        <taxon>Ectothiorhodospiraceae</taxon>
        <taxon>Spiribacter</taxon>
    </lineage>
</organism>
<name>A0A6N7QR38_9GAMM</name>
<dbReference type="AlphaFoldDB" id="A0A6N7QR38"/>
<gene>
    <name evidence="3" type="ORF">GH984_09760</name>
</gene>
<feature type="transmembrane region" description="Helical" evidence="1">
    <location>
        <begin position="246"/>
        <end position="274"/>
    </location>
</feature>
<evidence type="ECO:0000313" key="3">
    <source>
        <dbReference type="EMBL" id="MRH78985.1"/>
    </source>
</evidence>
<evidence type="ECO:0000259" key="2">
    <source>
        <dbReference type="Pfam" id="PF00535"/>
    </source>
</evidence>
<accession>A0A6N7QR38</accession>
<dbReference type="InterPro" id="IPR050256">
    <property type="entry name" value="Glycosyltransferase_2"/>
</dbReference>
<keyword evidence="1" id="KW-0472">Membrane</keyword>
<dbReference type="EMBL" id="WJPP01000005">
    <property type="protein sequence ID" value="MRH78985.1"/>
    <property type="molecule type" value="Genomic_DNA"/>
</dbReference>
<proteinExistence type="predicted"/>
<dbReference type="PANTHER" id="PTHR48090:SF7">
    <property type="entry name" value="RFBJ PROTEIN"/>
    <property type="match status" value="1"/>
</dbReference>
<reference evidence="3 4" key="1">
    <citation type="submission" date="2019-11" db="EMBL/GenBank/DDBJ databases">
        <authorList>
            <person name="Zhang X.Y."/>
        </authorList>
    </citation>
    <scope>NUCLEOTIDE SEQUENCE [LARGE SCALE GENOMIC DNA]</scope>
    <source>
        <strain evidence="3 4">C176</strain>
    </source>
</reference>
<keyword evidence="1" id="KW-0812">Transmembrane</keyword>
<feature type="transmembrane region" description="Helical" evidence="1">
    <location>
        <begin position="286"/>
        <end position="309"/>
    </location>
</feature>
<comment type="caution">
    <text evidence="3">The sequence shown here is derived from an EMBL/GenBank/DDBJ whole genome shotgun (WGS) entry which is preliminary data.</text>
</comment>
<sequence length="335" mass="36835">MGPVPADQGNLMTAVVIPCYKVRETILQVITDIGPEVDLIVLVDDACPDGTAAYVESHCRDPRVQIIRHDRNRGVGGAVITGYRAGIKAGADILVKVDGDGQMDTSLIPLLIRPIKNGVADYTKGNRFFFLETLACMPKKRLIGNAILSFMNKFSSGYWKIFDPTNGYTAIHASIAARLPLEKISERYFFESDMLFRLNTLRAVVIDIPMHARYGDEVSNLVIRDIIGEFFGKHIRNTFKRFFYNYYLRGMSVASVELPLGALLFVFGCIFGLYHWVISISSGAPATAGTVMIAGLSILTGLQLLLSFIGTDMASEPIHAAHLTSLGVTHKKDSI</sequence>
<dbReference type="Proteomes" id="UP000433788">
    <property type="component" value="Unassembled WGS sequence"/>
</dbReference>